<dbReference type="InterPro" id="IPR011032">
    <property type="entry name" value="GroES-like_sf"/>
</dbReference>
<dbReference type="InterPro" id="IPR052585">
    <property type="entry name" value="Lipid_raft_assoc_Zn_ADH"/>
</dbReference>
<dbReference type="SUPFAM" id="SSF50129">
    <property type="entry name" value="GroES-like"/>
    <property type="match status" value="1"/>
</dbReference>
<reference evidence="3" key="1">
    <citation type="journal article" date="2019" name="Beilstein J. Org. Chem.">
        <title>Nanangenines: drimane sesquiterpenoids as the dominant metabolite cohort of a novel Australian fungus, Aspergillus nanangensis.</title>
        <authorList>
            <person name="Lacey H.J."/>
            <person name="Gilchrist C.L.M."/>
            <person name="Crombie A."/>
            <person name="Kalaitzis J.A."/>
            <person name="Vuong D."/>
            <person name="Rutledge P.J."/>
            <person name="Turner P."/>
            <person name="Pitt J.I."/>
            <person name="Lacey E."/>
            <person name="Chooi Y.H."/>
            <person name="Piggott A.M."/>
        </authorList>
    </citation>
    <scope>NUCLEOTIDE SEQUENCE</scope>
    <source>
        <strain evidence="3">MST-FP2251</strain>
    </source>
</reference>
<dbReference type="InterPro" id="IPR036291">
    <property type="entry name" value="NAD(P)-bd_dom_sf"/>
</dbReference>
<organism evidence="3 4">
    <name type="scientific">Aspergillus nanangensis</name>
    <dbReference type="NCBI Taxonomy" id="2582783"/>
    <lineage>
        <taxon>Eukaryota</taxon>
        <taxon>Fungi</taxon>
        <taxon>Dikarya</taxon>
        <taxon>Ascomycota</taxon>
        <taxon>Pezizomycotina</taxon>
        <taxon>Eurotiomycetes</taxon>
        <taxon>Eurotiomycetidae</taxon>
        <taxon>Eurotiales</taxon>
        <taxon>Aspergillaceae</taxon>
        <taxon>Aspergillus</taxon>
        <taxon>Aspergillus subgen. Circumdati</taxon>
    </lineage>
</organism>
<evidence type="ECO:0000313" key="4">
    <source>
        <dbReference type="Proteomes" id="UP001194746"/>
    </source>
</evidence>
<evidence type="ECO:0000259" key="2">
    <source>
        <dbReference type="SMART" id="SM00829"/>
    </source>
</evidence>
<dbReference type="Pfam" id="PF08240">
    <property type="entry name" value="ADH_N"/>
    <property type="match status" value="1"/>
</dbReference>
<sequence>MQAIRVHPSPSTPYSPTNPAPSTCLHLDQNIPIPQPKKPGDLLIRLKATTIVRDMLTWPETYAHDYAIIGNDLSGTVAEVFPPSDSSGSNSPFKPGDSVFGMAAADRGGAWAEYVLVKEDEIALKPHALTFAQAAAVPLSAQTAYEALFVHGGIAVPALSEDSTTTTNKKTTSPQGEITTRVLITGAAGAVGIYLVQLAAAARGVHVVAATSSNARNAEFLTGLGADQTVEYAELEGDGYRGAFDLVVDAVGGDVLAKCWGYVKGETSGGGGRLVSVDSASYEFVEEHRARGIAREGVKALFFIVQGSRGELHYLAEMAERGALRAFVVGESPFGEVREAYERANGRYLGHGKFVLTV</sequence>
<dbReference type="GO" id="GO:0016491">
    <property type="term" value="F:oxidoreductase activity"/>
    <property type="evidence" value="ECO:0007669"/>
    <property type="project" value="InterPro"/>
</dbReference>
<dbReference type="SUPFAM" id="SSF51735">
    <property type="entry name" value="NAD(P)-binding Rossmann-fold domains"/>
    <property type="match status" value="1"/>
</dbReference>
<dbReference type="Pfam" id="PF13602">
    <property type="entry name" value="ADH_zinc_N_2"/>
    <property type="match status" value="1"/>
</dbReference>
<dbReference type="Gene3D" id="3.40.50.720">
    <property type="entry name" value="NAD(P)-binding Rossmann-like Domain"/>
    <property type="match status" value="1"/>
</dbReference>
<dbReference type="PANTHER" id="PTHR43482:SF4">
    <property type="entry name" value="ALCOHOL DEHYDROGENASE, PUTATIVE (AFU_ORTHOLOGUE AFUA_7G06260)-RELATED"/>
    <property type="match status" value="1"/>
</dbReference>
<name>A0AAD4CRH6_ASPNN</name>
<dbReference type="InterPro" id="IPR020843">
    <property type="entry name" value="ER"/>
</dbReference>
<proteinExistence type="predicted"/>
<dbReference type="PANTHER" id="PTHR43482">
    <property type="entry name" value="PROTEIN AST1-RELATED"/>
    <property type="match status" value="1"/>
</dbReference>
<feature type="region of interest" description="Disordered" evidence="1">
    <location>
        <begin position="1"/>
        <end position="22"/>
    </location>
</feature>
<comment type="caution">
    <text evidence="3">The sequence shown here is derived from an EMBL/GenBank/DDBJ whole genome shotgun (WGS) entry which is preliminary data.</text>
</comment>
<reference evidence="3" key="2">
    <citation type="submission" date="2020-02" db="EMBL/GenBank/DDBJ databases">
        <authorList>
            <person name="Gilchrist C.L.M."/>
            <person name="Chooi Y.-H."/>
        </authorList>
    </citation>
    <scope>NUCLEOTIDE SEQUENCE</scope>
    <source>
        <strain evidence="3">MST-FP2251</strain>
    </source>
</reference>
<gene>
    <name evidence="3" type="ORF">FE257_006070</name>
</gene>
<protein>
    <recommendedName>
        <fullName evidence="2">Enoyl reductase (ER) domain-containing protein</fullName>
    </recommendedName>
</protein>
<dbReference type="InterPro" id="IPR013154">
    <property type="entry name" value="ADH-like_N"/>
</dbReference>
<dbReference type="Gene3D" id="3.90.180.10">
    <property type="entry name" value="Medium-chain alcohol dehydrogenases, catalytic domain"/>
    <property type="match status" value="1"/>
</dbReference>
<accession>A0AAD4CRH6</accession>
<feature type="domain" description="Enoyl reductase (ER)" evidence="2">
    <location>
        <begin position="22"/>
        <end position="356"/>
    </location>
</feature>
<dbReference type="EMBL" id="VCAU01000027">
    <property type="protein sequence ID" value="KAF9890402.1"/>
    <property type="molecule type" value="Genomic_DNA"/>
</dbReference>
<dbReference type="AlphaFoldDB" id="A0AAD4CRH6"/>
<feature type="compositionally biased region" description="Pro residues" evidence="1">
    <location>
        <begin position="10"/>
        <end position="19"/>
    </location>
</feature>
<dbReference type="CDD" id="cd05289">
    <property type="entry name" value="MDR_like_2"/>
    <property type="match status" value="1"/>
</dbReference>
<evidence type="ECO:0000256" key="1">
    <source>
        <dbReference type="SAM" id="MobiDB-lite"/>
    </source>
</evidence>
<dbReference type="SMART" id="SM00829">
    <property type="entry name" value="PKS_ER"/>
    <property type="match status" value="1"/>
</dbReference>
<keyword evidence="4" id="KW-1185">Reference proteome</keyword>
<dbReference type="Proteomes" id="UP001194746">
    <property type="component" value="Unassembled WGS sequence"/>
</dbReference>
<evidence type="ECO:0000313" key="3">
    <source>
        <dbReference type="EMBL" id="KAF9890402.1"/>
    </source>
</evidence>